<accession>A0ABS7RAI5</accession>
<dbReference type="EMBL" id="JAHSQO010000004">
    <property type="protein sequence ID" value="MBY8917952.1"/>
    <property type="molecule type" value="Genomic_DNA"/>
</dbReference>
<comment type="caution">
    <text evidence="1">The sequence shown here is derived from an EMBL/GenBank/DDBJ whole genome shotgun (WGS) entry which is preliminary data.</text>
</comment>
<dbReference type="InterPro" id="IPR005501">
    <property type="entry name" value="LamB/YcsF/PxpA-like"/>
</dbReference>
<sequence>MAVEAIDINCDMGEGFGAWQLRETDDEALIKLISSANIATGFHAGDPSLMDRTVRMAAEHGVGVGAHPGYRDLQGFGRRRIDGSTAELVNDIVYQVGAIREFAKRHGAHLQHVKPHGALYMELAGNAEFSDAFVRYMRAVQPETAIFCMSVSATYEIAKAAGQPVIREFYADRDYGDDGAIVFTRRVGRLDPEAVAEKVVKACLDGTVTTVSGKEVDVEFESICFHSDTLGSKEIVEAMRRRLKENGVRVVPVSKLLGR</sequence>
<protein>
    <submittedName>
        <fullName evidence="1">5-oxoprolinase subunit PxpA</fullName>
    </submittedName>
</protein>
<dbReference type="NCBIfam" id="NF003814">
    <property type="entry name" value="PRK05406.1-3"/>
    <property type="match status" value="1"/>
</dbReference>
<dbReference type="Pfam" id="PF03746">
    <property type="entry name" value="LamB_YcsF"/>
    <property type="match status" value="1"/>
</dbReference>
<evidence type="ECO:0000313" key="1">
    <source>
        <dbReference type="EMBL" id="MBY8917952.1"/>
    </source>
</evidence>
<dbReference type="PANTHER" id="PTHR30292:SF0">
    <property type="entry name" value="5-OXOPROLINASE SUBUNIT A"/>
    <property type="match status" value="1"/>
</dbReference>
<keyword evidence="2" id="KW-1185">Reference proteome</keyword>
<proteinExistence type="predicted"/>
<dbReference type="RefSeq" id="WP_065815962.1">
    <property type="nucleotide sequence ID" value="NZ_CBDDPV010000002.1"/>
</dbReference>
<dbReference type="PANTHER" id="PTHR30292">
    <property type="entry name" value="UNCHARACTERIZED PROTEIN YBGL-RELATED"/>
    <property type="match status" value="1"/>
</dbReference>
<organism evidence="1 2">
    <name type="scientific">Nitratireductor rhodophyticola</name>
    <dbReference type="NCBI Taxonomy" id="2854036"/>
    <lineage>
        <taxon>Bacteria</taxon>
        <taxon>Pseudomonadati</taxon>
        <taxon>Pseudomonadota</taxon>
        <taxon>Alphaproteobacteria</taxon>
        <taxon>Hyphomicrobiales</taxon>
        <taxon>Phyllobacteriaceae</taxon>
        <taxon>Nitratireductor</taxon>
    </lineage>
</organism>
<reference evidence="1 2" key="1">
    <citation type="submission" date="2021-06" db="EMBL/GenBank/DDBJ databases">
        <title>Nitratireductor porphyridii sp. nov., isolated from a small marine red alga, Porphyridium purpureum in South Korea.</title>
        <authorList>
            <person name="Kim K.H."/>
            <person name="Kristyanto S."/>
            <person name="Jeon C.O."/>
        </authorList>
    </citation>
    <scope>NUCLEOTIDE SEQUENCE [LARGE SCALE GENOMIC DNA]</scope>
    <source>
        <strain evidence="1 2">R6</strain>
    </source>
</reference>
<name>A0ABS7RAI5_9HYPH</name>
<gene>
    <name evidence="1" type="ORF">KVG22_15205</name>
</gene>
<dbReference type="SUPFAM" id="SSF88713">
    <property type="entry name" value="Glycoside hydrolase/deacetylase"/>
    <property type="match status" value="1"/>
</dbReference>
<dbReference type="Proteomes" id="UP000777661">
    <property type="component" value="Unassembled WGS sequence"/>
</dbReference>
<evidence type="ECO:0000313" key="2">
    <source>
        <dbReference type="Proteomes" id="UP000777661"/>
    </source>
</evidence>
<dbReference type="Gene3D" id="3.20.20.370">
    <property type="entry name" value="Glycoside hydrolase/deacetylase"/>
    <property type="match status" value="1"/>
</dbReference>
<dbReference type="InterPro" id="IPR011330">
    <property type="entry name" value="Glyco_hydro/deAcase_b/a-brl"/>
</dbReference>
<dbReference type="NCBIfam" id="NF003816">
    <property type="entry name" value="PRK05406.1-5"/>
    <property type="match status" value="1"/>
</dbReference>